<dbReference type="PROSITE" id="PS00028">
    <property type="entry name" value="ZINC_FINGER_C2H2_1"/>
    <property type="match status" value="1"/>
</dbReference>
<proteinExistence type="predicted"/>
<feature type="compositionally biased region" description="Basic and acidic residues" evidence="1">
    <location>
        <begin position="9"/>
        <end position="29"/>
    </location>
</feature>
<evidence type="ECO:0000313" key="3">
    <source>
        <dbReference type="EMBL" id="SPQ23667.1"/>
    </source>
</evidence>
<protein>
    <submittedName>
        <fullName evidence="3">96e14de7-abcc-4a9f-9f1f-b4ba97560f5b</fullName>
    </submittedName>
</protein>
<evidence type="ECO:0000259" key="2">
    <source>
        <dbReference type="PROSITE" id="PS00028"/>
    </source>
</evidence>
<dbReference type="Proteomes" id="UP000289323">
    <property type="component" value="Unassembled WGS sequence"/>
</dbReference>
<evidence type="ECO:0000256" key="1">
    <source>
        <dbReference type="SAM" id="MobiDB-lite"/>
    </source>
</evidence>
<reference evidence="3 4" key="1">
    <citation type="submission" date="2018-04" db="EMBL/GenBank/DDBJ databases">
        <authorList>
            <person name="Huttner S."/>
            <person name="Dainat J."/>
        </authorList>
    </citation>
    <scope>NUCLEOTIDE SEQUENCE [LARGE SCALE GENOMIC DNA]</scope>
</reference>
<name>A0A446BME3_9PEZI</name>
<organism evidence="3 4">
    <name type="scientific">Thermothielavioides terrestris</name>
    <dbReference type="NCBI Taxonomy" id="2587410"/>
    <lineage>
        <taxon>Eukaryota</taxon>
        <taxon>Fungi</taxon>
        <taxon>Dikarya</taxon>
        <taxon>Ascomycota</taxon>
        <taxon>Pezizomycotina</taxon>
        <taxon>Sordariomycetes</taxon>
        <taxon>Sordariomycetidae</taxon>
        <taxon>Sordariales</taxon>
        <taxon>Chaetomiaceae</taxon>
        <taxon>Thermothielavioides</taxon>
    </lineage>
</organism>
<dbReference type="EMBL" id="OUUZ01000011">
    <property type="protein sequence ID" value="SPQ23667.1"/>
    <property type="molecule type" value="Genomic_DNA"/>
</dbReference>
<evidence type="ECO:0000313" key="4">
    <source>
        <dbReference type="Proteomes" id="UP000289323"/>
    </source>
</evidence>
<gene>
    <name evidence="3" type="ORF">TT172_LOCUS6086</name>
</gene>
<feature type="domain" description="C2H2-type" evidence="2">
    <location>
        <begin position="246"/>
        <end position="267"/>
    </location>
</feature>
<accession>A0A446BME3</accession>
<feature type="region of interest" description="Disordered" evidence="1">
    <location>
        <begin position="1"/>
        <end position="29"/>
    </location>
</feature>
<dbReference type="InterPro" id="IPR013087">
    <property type="entry name" value="Znf_C2H2_type"/>
</dbReference>
<dbReference type="AlphaFoldDB" id="A0A446BME3"/>
<sequence length="280" mass="31174">MSDEVSGLEEGKPEDAQVPRRYGPTKEELQRAQQVLRQLEEKGEIPRFRLRYPNVLRGEGIEQAVPSALGSSLTVVLRGFRVPVEVLDRFLEAHGAAPTHGFAPPYRGDLDPASQLLRDRVVGRGSGSSNNAGGDGAAAAAGARTRLFIPFRPAHCRPTLAYVAYDWAMVYAQRRVDLAGEPPAGFAELRDAIREFADESGRGPDGKMLRWEPEDAEGLNGLFVVVTEEQPFWFEEPYVRKSDLRCDQCEAMFVNYFEKVQHQTDSHGLKSARFDLPVDM</sequence>